<proteinExistence type="predicted"/>
<gene>
    <name evidence="1" type="ORF">BN4901_2028</name>
</gene>
<dbReference type="Pfam" id="PF16786">
    <property type="entry name" value="RecA_dep_nuc"/>
    <property type="match status" value="1"/>
</dbReference>
<dbReference type="Gene3D" id="3.30.40.190">
    <property type="match status" value="1"/>
</dbReference>
<name>A0ABY0JNI1_9ENTR</name>
<dbReference type="RefSeq" id="WP_057068660.1">
    <property type="nucleotide sequence ID" value="NZ_FLUX01000020.1"/>
</dbReference>
<evidence type="ECO:0000313" key="2">
    <source>
        <dbReference type="Proteomes" id="UP000195338"/>
    </source>
</evidence>
<dbReference type="InterPro" id="IPR031875">
    <property type="entry name" value="RecA_dep_nuc"/>
</dbReference>
<comment type="caution">
    <text evidence="1">The sequence shown here is derived from an EMBL/GenBank/DDBJ whole genome shotgun (WGS) entry which is preliminary data.</text>
</comment>
<evidence type="ECO:0000313" key="1">
    <source>
        <dbReference type="EMBL" id="SBW24836.1"/>
    </source>
</evidence>
<reference evidence="1 2" key="1">
    <citation type="submission" date="2016-04" db="EMBL/GenBank/DDBJ databases">
        <authorList>
            <person name="Mornico D."/>
        </authorList>
    </citation>
    <scope>NUCLEOTIDE SEQUENCE [LARGE SCALE GENOMIC DNA]</scope>
    <source>
        <strain evidence="1 2">A121</strain>
    </source>
</reference>
<protein>
    <submittedName>
        <fullName evidence="1">Phage protein</fullName>
    </submittedName>
</protein>
<keyword evidence="2" id="KW-1185">Reference proteome</keyword>
<dbReference type="Proteomes" id="UP000195338">
    <property type="component" value="Unassembled WGS sequence"/>
</dbReference>
<dbReference type="EMBL" id="FLUX01000020">
    <property type="protein sequence ID" value="SBW24836.1"/>
    <property type="molecule type" value="Genomic_DNA"/>
</dbReference>
<sequence length="100" mass="10942">MSKSKNKAEKTHLSRVAGLGCIVCKNLKLGETPAELHHIRTGHGIGQRADNFKVIPLCPSHHRQGGYGIAIHAGRQAWENNYGTETELLVQVLYELGESA</sequence>
<accession>A0ABY0JNI1</accession>
<organism evidence="1 2">
    <name type="scientific">Citrobacter europaeus</name>
    <dbReference type="NCBI Taxonomy" id="1914243"/>
    <lineage>
        <taxon>Bacteria</taxon>
        <taxon>Pseudomonadati</taxon>
        <taxon>Pseudomonadota</taxon>
        <taxon>Gammaproteobacteria</taxon>
        <taxon>Enterobacterales</taxon>
        <taxon>Enterobacteriaceae</taxon>
        <taxon>Citrobacter</taxon>
    </lineage>
</organism>